<organism evidence="2 3">
    <name type="scientific">Amphibalanus amphitrite</name>
    <name type="common">Striped barnacle</name>
    <name type="synonym">Balanus amphitrite</name>
    <dbReference type="NCBI Taxonomy" id="1232801"/>
    <lineage>
        <taxon>Eukaryota</taxon>
        <taxon>Metazoa</taxon>
        <taxon>Ecdysozoa</taxon>
        <taxon>Arthropoda</taxon>
        <taxon>Crustacea</taxon>
        <taxon>Multicrustacea</taxon>
        <taxon>Cirripedia</taxon>
        <taxon>Thoracica</taxon>
        <taxon>Thoracicalcarea</taxon>
        <taxon>Balanomorpha</taxon>
        <taxon>Balanoidea</taxon>
        <taxon>Balanidae</taxon>
        <taxon>Amphibalaninae</taxon>
        <taxon>Amphibalanus</taxon>
    </lineage>
</organism>
<dbReference type="Proteomes" id="UP000440578">
    <property type="component" value="Unassembled WGS sequence"/>
</dbReference>
<feature type="compositionally biased region" description="Low complexity" evidence="1">
    <location>
        <begin position="48"/>
        <end position="72"/>
    </location>
</feature>
<evidence type="ECO:0000256" key="1">
    <source>
        <dbReference type="SAM" id="MobiDB-lite"/>
    </source>
</evidence>
<gene>
    <name evidence="2" type="ORF">FJT64_017903</name>
</gene>
<dbReference type="EMBL" id="VIIS01000251">
    <property type="protein sequence ID" value="KAF0311228.1"/>
    <property type="molecule type" value="Genomic_DNA"/>
</dbReference>
<evidence type="ECO:0000313" key="2">
    <source>
        <dbReference type="EMBL" id="KAF0311228.1"/>
    </source>
</evidence>
<feature type="region of interest" description="Disordered" evidence="1">
    <location>
        <begin position="1"/>
        <end position="72"/>
    </location>
</feature>
<reference evidence="2 3" key="1">
    <citation type="submission" date="2019-07" db="EMBL/GenBank/DDBJ databases">
        <title>Draft genome assembly of a fouling barnacle, Amphibalanus amphitrite (Darwin, 1854): The first reference genome for Thecostraca.</title>
        <authorList>
            <person name="Kim W."/>
        </authorList>
    </citation>
    <scope>NUCLEOTIDE SEQUENCE [LARGE SCALE GENOMIC DNA]</scope>
    <source>
        <strain evidence="2">SNU_AA5</strain>
        <tissue evidence="2">Soma without cirri and trophi</tissue>
    </source>
</reference>
<keyword evidence="3" id="KW-1185">Reference proteome</keyword>
<evidence type="ECO:0000313" key="3">
    <source>
        <dbReference type="Proteomes" id="UP000440578"/>
    </source>
</evidence>
<comment type="caution">
    <text evidence="2">The sequence shown here is derived from an EMBL/GenBank/DDBJ whole genome shotgun (WGS) entry which is preliminary data.</text>
</comment>
<protein>
    <submittedName>
        <fullName evidence="2">Uncharacterized protein</fullName>
    </submittedName>
</protein>
<sequence length="72" mass="6994">MVPVPLNGLAVSTSSGAPPRSSPSGQLPAGPGASPMAALQELMPPGSPRNSGSPGSSSTRSVSRSSQHSPNS</sequence>
<dbReference type="AlphaFoldDB" id="A0A6A4X882"/>
<name>A0A6A4X882_AMPAM</name>
<feature type="compositionally biased region" description="Low complexity" evidence="1">
    <location>
        <begin position="12"/>
        <end position="24"/>
    </location>
</feature>
<accession>A0A6A4X882</accession>
<proteinExistence type="predicted"/>